<keyword evidence="2" id="KW-0472">Membrane</keyword>
<sequence>MPARRNALRIFLVTASLAVGGGALAAEPSGPTFSCAGVETGSIEQTICADPALSALDRKLVGVYGAAAAKAVNERPPVLKAEQRGWIKGRNDCWKAADQRACVEEQYRLRIAELQARYRLVPAIGPVRFACDGHAAGELTATFFETDPPTMIAERGDAVSLMVGQPAASGARYQGRNESFWEHQGEARVTWGYGAPEMTCRKAP</sequence>
<keyword evidence="3" id="KW-0564">Palmitate</keyword>
<dbReference type="InterPro" id="IPR018660">
    <property type="entry name" value="MliC"/>
</dbReference>
<evidence type="ECO:0000256" key="5">
    <source>
        <dbReference type="SAM" id="SignalP"/>
    </source>
</evidence>
<keyword evidence="4" id="KW-0449">Lipoprotein</keyword>
<evidence type="ECO:0000259" key="7">
    <source>
        <dbReference type="Pfam" id="PF09864"/>
    </source>
</evidence>
<dbReference type="InterPro" id="IPR052755">
    <property type="entry name" value="Lysozyme_Inhibitor_LprI"/>
</dbReference>
<evidence type="ECO:0000259" key="6">
    <source>
        <dbReference type="Pfam" id="PF07007"/>
    </source>
</evidence>
<feature type="signal peptide" evidence="5">
    <location>
        <begin position="1"/>
        <end position="25"/>
    </location>
</feature>
<geneLocation type="plasmid" evidence="8">
    <name>p2</name>
</geneLocation>
<feature type="chain" id="PRO_5020484131" evidence="5">
    <location>
        <begin position="26"/>
        <end position="204"/>
    </location>
</feature>
<dbReference type="AlphaFoldDB" id="A0A4D8RF20"/>
<dbReference type="Proteomes" id="UP000298693">
    <property type="component" value="Plasmid p2"/>
</dbReference>
<protein>
    <submittedName>
        <fullName evidence="8">DUF1311 domain-containing protein</fullName>
    </submittedName>
</protein>
<dbReference type="SUPFAM" id="SSF141488">
    <property type="entry name" value="YdhA-like"/>
    <property type="match status" value="1"/>
</dbReference>
<reference evidence="8 9" key="1">
    <citation type="submission" date="2018-09" db="EMBL/GenBank/DDBJ databases">
        <title>Whole genome based analysis of evolution and adaptive divergence in Indian and Brazilian strains of Azospirillum brasilense.</title>
        <authorList>
            <person name="Singh C."/>
            <person name="Tripathi A.K."/>
        </authorList>
    </citation>
    <scope>NUCLEOTIDE SEQUENCE [LARGE SCALE GENOMIC DNA]</scope>
    <source>
        <strain evidence="8 9">MTCC4039</strain>
        <plasmid evidence="8 9">p2</plasmid>
    </source>
</reference>
<keyword evidence="1 5" id="KW-0732">Signal</keyword>
<dbReference type="InterPro" id="IPR036328">
    <property type="entry name" value="MliC_sf"/>
</dbReference>
<evidence type="ECO:0000256" key="2">
    <source>
        <dbReference type="ARBA" id="ARBA00023136"/>
    </source>
</evidence>
<dbReference type="PANTHER" id="PTHR37549">
    <property type="entry name" value="LIPOPROTEIN LPRI"/>
    <property type="match status" value="1"/>
</dbReference>
<evidence type="ECO:0000313" key="9">
    <source>
        <dbReference type="Proteomes" id="UP000298693"/>
    </source>
</evidence>
<dbReference type="Gene3D" id="2.40.128.200">
    <property type="match status" value="1"/>
</dbReference>
<dbReference type="RefSeq" id="WP_137142084.1">
    <property type="nucleotide sequence ID" value="NZ_CP032347.1"/>
</dbReference>
<dbReference type="PANTHER" id="PTHR37549:SF1">
    <property type="entry name" value="LIPOPROTEIN LPRI"/>
    <property type="match status" value="1"/>
</dbReference>
<accession>A0A4D8RF20</accession>
<evidence type="ECO:0000256" key="3">
    <source>
        <dbReference type="ARBA" id="ARBA00023139"/>
    </source>
</evidence>
<feature type="domain" description="C-type lysozyme inhibitor" evidence="7">
    <location>
        <begin position="129"/>
        <end position="197"/>
    </location>
</feature>
<evidence type="ECO:0000256" key="4">
    <source>
        <dbReference type="ARBA" id="ARBA00023288"/>
    </source>
</evidence>
<keyword evidence="8" id="KW-0614">Plasmid</keyword>
<evidence type="ECO:0000256" key="1">
    <source>
        <dbReference type="ARBA" id="ARBA00022729"/>
    </source>
</evidence>
<dbReference type="EMBL" id="CP032347">
    <property type="protein sequence ID" value="QCO18049.1"/>
    <property type="molecule type" value="Genomic_DNA"/>
</dbReference>
<dbReference type="Pfam" id="PF07007">
    <property type="entry name" value="LprI"/>
    <property type="match status" value="1"/>
</dbReference>
<gene>
    <name evidence="8" type="ORF">D3869_22420</name>
</gene>
<proteinExistence type="predicted"/>
<feature type="domain" description="Lysozyme inhibitor LprI-like N-terminal" evidence="6">
    <location>
        <begin position="35"/>
        <end position="114"/>
    </location>
</feature>
<dbReference type="GO" id="GO:0005576">
    <property type="term" value="C:extracellular region"/>
    <property type="evidence" value="ECO:0007669"/>
    <property type="project" value="TreeGrafter"/>
</dbReference>
<organism evidence="8 9">
    <name type="scientific">Azospirillum brasilense</name>
    <dbReference type="NCBI Taxonomy" id="192"/>
    <lineage>
        <taxon>Bacteria</taxon>
        <taxon>Pseudomonadati</taxon>
        <taxon>Pseudomonadota</taxon>
        <taxon>Alphaproteobacteria</taxon>
        <taxon>Rhodospirillales</taxon>
        <taxon>Azospirillaceae</taxon>
        <taxon>Azospirillum</taxon>
    </lineage>
</organism>
<evidence type="ECO:0000313" key="8">
    <source>
        <dbReference type="EMBL" id="QCO18049.1"/>
    </source>
</evidence>
<dbReference type="Pfam" id="PF09864">
    <property type="entry name" value="MliC"/>
    <property type="match status" value="1"/>
</dbReference>
<name>A0A4D8RF20_AZOBR</name>
<dbReference type="InterPro" id="IPR009739">
    <property type="entry name" value="LprI-like_N"/>
</dbReference>